<accession>A0A6J4LMB6</accession>
<feature type="compositionally biased region" description="Basic residues" evidence="1">
    <location>
        <begin position="94"/>
        <end position="111"/>
    </location>
</feature>
<feature type="non-terminal residue" evidence="2">
    <location>
        <position position="1"/>
    </location>
</feature>
<feature type="compositionally biased region" description="Low complexity" evidence="1">
    <location>
        <begin position="112"/>
        <end position="121"/>
    </location>
</feature>
<name>A0A6J4LMB6_9ACTN</name>
<feature type="compositionally biased region" description="Basic residues" evidence="1">
    <location>
        <begin position="69"/>
        <end position="84"/>
    </location>
</feature>
<feature type="non-terminal residue" evidence="2">
    <location>
        <position position="320"/>
    </location>
</feature>
<feature type="region of interest" description="Disordered" evidence="1">
    <location>
        <begin position="1"/>
        <end position="23"/>
    </location>
</feature>
<organism evidence="2">
    <name type="scientific">uncultured Frankineae bacterium</name>
    <dbReference type="NCBI Taxonomy" id="437475"/>
    <lineage>
        <taxon>Bacteria</taxon>
        <taxon>Bacillati</taxon>
        <taxon>Actinomycetota</taxon>
        <taxon>Actinomycetes</taxon>
        <taxon>Frankiales</taxon>
        <taxon>environmental samples</taxon>
    </lineage>
</organism>
<feature type="compositionally biased region" description="Basic and acidic residues" evidence="1">
    <location>
        <begin position="122"/>
        <end position="133"/>
    </location>
</feature>
<reference evidence="2" key="1">
    <citation type="submission" date="2020-02" db="EMBL/GenBank/DDBJ databases">
        <authorList>
            <person name="Meier V. D."/>
        </authorList>
    </citation>
    <scope>NUCLEOTIDE SEQUENCE</scope>
    <source>
        <strain evidence="2">AVDCRST_MAG16</strain>
    </source>
</reference>
<evidence type="ECO:0000313" key="2">
    <source>
        <dbReference type="EMBL" id="CAA9334789.1"/>
    </source>
</evidence>
<sequence length="320" mass="35513">DRRGHPPRRVAQERPVAGEHAPACPVGRLVPAAAAAAGAGLPHRPDAAAVHRHAARVVHELERLLPRRARLRRSGQLRPRPHRRQHEERDPHDHRAHRHGRARQPRPRPGHRAAAGPAVPRSGDRAHDDDRAVPRGAGGGLPALEARSLQPRVRPVQRPAHRAVGTVRVGRPAAGRLDLVHAADRHRGVVDLAVDAVHDAHPAGRAAGPSARRHRGGQARRRDVLADLPLHDLPAPAPVPRAGRAARCHLRRAELRRRLHDHLRRARHLEPALHDLPDLLQRPRLRPRLGRRGRGRHRHDHHRDVRPADRVHALQGGVQV</sequence>
<feature type="region of interest" description="Disordered" evidence="1">
    <location>
        <begin position="201"/>
        <end position="220"/>
    </location>
</feature>
<feature type="region of interest" description="Disordered" evidence="1">
    <location>
        <begin position="69"/>
        <end position="160"/>
    </location>
</feature>
<feature type="compositionally biased region" description="Basic residues" evidence="1">
    <location>
        <begin position="284"/>
        <end position="301"/>
    </location>
</feature>
<gene>
    <name evidence="2" type="ORF">AVDCRST_MAG16-1482</name>
</gene>
<dbReference type="EMBL" id="CADCUE010000130">
    <property type="protein sequence ID" value="CAA9334789.1"/>
    <property type="molecule type" value="Genomic_DNA"/>
</dbReference>
<protein>
    <submittedName>
        <fullName evidence="2">Various polyols ABC transporter, permease protein 1</fullName>
    </submittedName>
</protein>
<dbReference type="AlphaFoldDB" id="A0A6J4LMB6"/>
<proteinExistence type="predicted"/>
<feature type="region of interest" description="Disordered" evidence="1">
    <location>
        <begin position="284"/>
        <end position="304"/>
    </location>
</feature>
<evidence type="ECO:0000256" key="1">
    <source>
        <dbReference type="SAM" id="MobiDB-lite"/>
    </source>
</evidence>